<organism evidence="2 3">
    <name type="scientific">Plutella xylostella</name>
    <name type="common">Diamondback moth</name>
    <name type="synonym">Plutella maculipennis</name>
    <dbReference type="NCBI Taxonomy" id="51655"/>
    <lineage>
        <taxon>Eukaryota</taxon>
        <taxon>Metazoa</taxon>
        <taxon>Ecdysozoa</taxon>
        <taxon>Arthropoda</taxon>
        <taxon>Hexapoda</taxon>
        <taxon>Insecta</taxon>
        <taxon>Pterygota</taxon>
        <taxon>Neoptera</taxon>
        <taxon>Endopterygota</taxon>
        <taxon>Lepidoptera</taxon>
        <taxon>Glossata</taxon>
        <taxon>Ditrysia</taxon>
        <taxon>Yponomeutoidea</taxon>
        <taxon>Plutellidae</taxon>
        <taxon>Plutella</taxon>
    </lineage>
</organism>
<dbReference type="Proteomes" id="UP000653454">
    <property type="component" value="Unassembled WGS sequence"/>
</dbReference>
<dbReference type="Gene3D" id="3.15.10.30">
    <property type="entry name" value="Haemolymph juvenile hormone binding protein"/>
    <property type="match status" value="1"/>
</dbReference>
<gene>
    <name evidence="2" type="ORF">PLXY2_LOCUS14681</name>
</gene>
<dbReference type="EMBL" id="CAJHNJ030000140">
    <property type="protein sequence ID" value="CAG9136424.1"/>
    <property type="molecule type" value="Genomic_DNA"/>
</dbReference>
<dbReference type="PANTHER" id="PTHR11008:SF41">
    <property type="entry name" value="RE70318P"/>
    <property type="match status" value="1"/>
</dbReference>
<dbReference type="SMART" id="SM00700">
    <property type="entry name" value="JHBP"/>
    <property type="match status" value="1"/>
</dbReference>
<dbReference type="PANTHER" id="PTHR11008">
    <property type="entry name" value="PROTEIN TAKEOUT-LIKE PROTEIN"/>
    <property type="match status" value="1"/>
</dbReference>
<feature type="chain" id="PRO_5035779331" evidence="1">
    <location>
        <begin position="23"/>
        <end position="259"/>
    </location>
</feature>
<feature type="signal peptide" evidence="1">
    <location>
        <begin position="1"/>
        <end position="22"/>
    </location>
</feature>
<dbReference type="InterPro" id="IPR010562">
    <property type="entry name" value="Haemolymph_juvenile_hormone-bd"/>
</dbReference>
<keyword evidence="1" id="KW-0732">Signal</keyword>
<evidence type="ECO:0000313" key="3">
    <source>
        <dbReference type="Proteomes" id="UP000653454"/>
    </source>
</evidence>
<evidence type="ECO:0000313" key="2">
    <source>
        <dbReference type="EMBL" id="CAG9136424.1"/>
    </source>
</evidence>
<reference evidence="2" key="1">
    <citation type="submission" date="2020-11" db="EMBL/GenBank/DDBJ databases">
        <authorList>
            <person name="Whiteford S."/>
        </authorList>
    </citation>
    <scope>NUCLEOTIDE SEQUENCE</scope>
</reference>
<protein>
    <submittedName>
        <fullName evidence="2">(diamondback moth) hypothetical protein</fullName>
    </submittedName>
</protein>
<sequence length="259" mass="29689">MFASRCILIVGVSLVLSGLAKCESLSAKQEADIVKFISHEILIYDVHDEATLNKCLVKLTALLRPYMRYGIKTWNVPVLEPMFLKSVRILTPETQLKAHFKDVLIYGLSKFKVNYIKTYPEKYTFDFSLQFPDLKLLGYYNLDGQILIMKLKDHGPFTANITNVEAIVKNKFEVTNGVLLLKEVNTDFTFDKFRFHLDNLFQGSEVGETVNESLNQQVDVLLKELKPGFVKEINKIVVQTLQKGLQNLPLKKWQAAIRK</sequence>
<comment type="caution">
    <text evidence="2">The sequence shown here is derived from an EMBL/GenBank/DDBJ whole genome shotgun (WGS) entry which is preliminary data.</text>
</comment>
<accession>A0A8S4G993</accession>
<evidence type="ECO:0000256" key="1">
    <source>
        <dbReference type="SAM" id="SignalP"/>
    </source>
</evidence>
<dbReference type="InterPro" id="IPR038606">
    <property type="entry name" value="To_sf"/>
</dbReference>
<dbReference type="AlphaFoldDB" id="A0A8S4G993"/>
<proteinExistence type="predicted"/>
<keyword evidence="3" id="KW-1185">Reference proteome</keyword>
<dbReference type="Pfam" id="PF06585">
    <property type="entry name" value="JHBP"/>
    <property type="match status" value="1"/>
</dbReference>
<name>A0A8S4G993_PLUXY</name>